<dbReference type="Proteomes" id="UP001302745">
    <property type="component" value="Unassembled WGS sequence"/>
</dbReference>
<protein>
    <recommendedName>
        <fullName evidence="5">Ankyrin 2,3/unc44</fullName>
    </recommendedName>
</protein>
<dbReference type="EMBL" id="MU857129">
    <property type="protein sequence ID" value="KAK4149736.1"/>
    <property type="molecule type" value="Genomic_DNA"/>
</dbReference>
<name>A0AAN6ZUV1_9PEZI</name>
<gene>
    <name evidence="3" type="ORF">C8A00DRAFT_37666</name>
</gene>
<feature type="coiled-coil region" evidence="1">
    <location>
        <begin position="309"/>
        <end position="365"/>
    </location>
</feature>
<proteinExistence type="predicted"/>
<accession>A0AAN6ZUV1</accession>
<keyword evidence="1" id="KW-0175">Coiled coil</keyword>
<dbReference type="AlphaFoldDB" id="A0AAN6ZUV1"/>
<sequence length="567" mass="64941">MSSREHTPGTLRARDLVAFSDAELDRYLEQHRLDDGVAIDIDVEDPENLPESFIQRLRDKARHMGDAARSGAVNLDEVNARLLGTASSGAPARAPSPPYVPGRSPTVLPSPPQGRARRHYDELVREGGRPMYPIELIDRVAKDPTAYRHLLRPWTTFGPADRSEWWMIFETQLYHWECFRRWQAHNRSEGPPSCVEVGYSSPWWEVNSAYNDFVRYFRRGLPSYSDAASSLLGQHRFTQPVRFHQDPARQDKLTEWIEYLAFECAVHSWYTRSFQRLQLEHDEAWERVVNSGLLRPFETEEYICDANSGHEYQNERDQIERALKLAESALKAAQRSPTSTRPLTVAAATLRLDEAKEALQLFLRRKDLTIGFTRATENFRDRKEDIKRQNCLLQWILDEMPLVEAELRRSSVSEADLDAIRGTLTTGHDQEKAAVPHKRARKRRRDETTTNDELPSKRLKTGDQQDMDAGEVRSDVPGLGPQTRLRRGRHTSTSELPPPPNASSPVPLRRSARIAARQQAQNQPQPQPGATLSPVSGRPRRTTQVSAPRRTEATKPTTKSKRRRRQY</sequence>
<feature type="compositionally biased region" description="Basic residues" evidence="2">
    <location>
        <begin position="558"/>
        <end position="567"/>
    </location>
</feature>
<feature type="compositionally biased region" description="Low complexity" evidence="2">
    <location>
        <begin position="503"/>
        <end position="524"/>
    </location>
</feature>
<feature type="compositionally biased region" description="Basic and acidic residues" evidence="2">
    <location>
        <begin position="454"/>
        <end position="463"/>
    </location>
</feature>
<keyword evidence="4" id="KW-1185">Reference proteome</keyword>
<evidence type="ECO:0000313" key="4">
    <source>
        <dbReference type="Proteomes" id="UP001302745"/>
    </source>
</evidence>
<comment type="caution">
    <text evidence="3">The sequence shown here is derived from an EMBL/GenBank/DDBJ whole genome shotgun (WGS) entry which is preliminary data.</text>
</comment>
<feature type="compositionally biased region" description="Basic residues" evidence="2">
    <location>
        <begin position="435"/>
        <end position="444"/>
    </location>
</feature>
<evidence type="ECO:0008006" key="5">
    <source>
        <dbReference type="Google" id="ProtNLM"/>
    </source>
</evidence>
<evidence type="ECO:0000256" key="1">
    <source>
        <dbReference type="SAM" id="Coils"/>
    </source>
</evidence>
<organism evidence="3 4">
    <name type="scientific">Chaetomidium leptoderma</name>
    <dbReference type="NCBI Taxonomy" id="669021"/>
    <lineage>
        <taxon>Eukaryota</taxon>
        <taxon>Fungi</taxon>
        <taxon>Dikarya</taxon>
        <taxon>Ascomycota</taxon>
        <taxon>Pezizomycotina</taxon>
        <taxon>Sordariomycetes</taxon>
        <taxon>Sordariomycetidae</taxon>
        <taxon>Sordariales</taxon>
        <taxon>Chaetomiaceae</taxon>
        <taxon>Chaetomidium</taxon>
    </lineage>
</organism>
<feature type="region of interest" description="Disordered" evidence="2">
    <location>
        <begin position="422"/>
        <end position="567"/>
    </location>
</feature>
<evidence type="ECO:0000256" key="2">
    <source>
        <dbReference type="SAM" id="MobiDB-lite"/>
    </source>
</evidence>
<feature type="region of interest" description="Disordered" evidence="2">
    <location>
        <begin position="86"/>
        <end position="117"/>
    </location>
</feature>
<evidence type="ECO:0000313" key="3">
    <source>
        <dbReference type="EMBL" id="KAK4149736.1"/>
    </source>
</evidence>
<reference evidence="3" key="1">
    <citation type="journal article" date="2023" name="Mol. Phylogenet. Evol.">
        <title>Genome-scale phylogeny and comparative genomics of the fungal order Sordariales.</title>
        <authorList>
            <person name="Hensen N."/>
            <person name="Bonometti L."/>
            <person name="Westerberg I."/>
            <person name="Brannstrom I.O."/>
            <person name="Guillou S."/>
            <person name="Cros-Aarteil S."/>
            <person name="Calhoun S."/>
            <person name="Haridas S."/>
            <person name="Kuo A."/>
            <person name="Mondo S."/>
            <person name="Pangilinan J."/>
            <person name="Riley R."/>
            <person name="LaButti K."/>
            <person name="Andreopoulos B."/>
            <person name="Lipzen A."/>
            <person name="Chen C."/>
            <person name="Yan M."/>
            <person name="Daum C."/>
            <person name="Ng V."/>
            <person name="Clum A."/>
            <person name="Steindorff A."/>
            <person name="Ohm R.A."/>
            <person name="Martin F."/>
            <person name="Silar P."/>
            <person name="Natvig D.O."/>
            <person name="Lalanne C."/>
            <person name="Gautier V."/>
            <person name="Ament-Velasquez S.L."/>
            <person name="Kruys A."/>
            <person name="Hutchinson M.I."/>
            <person name="Powell A.J."/>
            <person name="Barry K."/>
            <person name="Miller A.N."/>
            <person name="Grigoriev I.V."/>
            <person name="Debuchy R."/>
            <person name="Gladieux P."/>
            <person name="Hiltunen Thoren M."/>
            <person name="Johannesson H."/>
        </authorList>
    </citation>
    <scope>NUCLEOTIDE SEQUENCE</scope>
    <source>
        <strain evidence="3">CBS 538.74</strain>
    </source>
</reference>
<reference evidence="3" key="2">
    <citation type="submission" date="2023-05" db="EMBL/GenBank/DDBJ databases">
        <authorList>
            <consortium name="Lawrence Berkeley National Laboratory"/>
            <person name="Steindorff A."/>
            <person name="Hensen N."/>
            <person name="Bonometti L."/>
            <person name="Westerberg I."/>
            <person name="Brannstrom I.O."/>
            <person name="Guillou S."/>
            <person name="Cros-Aarteil S."/>
            <person name="Calhoun S."/>
            <person name="Haridas S."/>
            <person name="Kuo A."/>
            <person name="Mondo S."/>
            <person name="Pangilinan J."/>
            <person name="Riley R."/>
            <person name="Labutti K."/>
            <person name="Andreopoulos B."/>
            <person name="Lipzen A."/>
            <person name="Chen C."/>
            <person name="Yanf M."/>
            <person name="Daum C."/>
            <person name="Ng V."/>
            <person name="Clum A."/>
            <person name="Ohm R."/>
            <person name="Martin F."/>
            <person name="Silar P."/>
            <person name="Natvig D."/>
            <person name="Lalanne C."/>
            <person name="Gautier V."/>
            <person name="Ament-Velasquez S.L."/>
            <person name="Kruys A."/>
            <person name="Hutchinson M.I."/>
            <person name="Powell A.J."/>
            <person name="Barry K."/>
            <person name="Miller A.N."/>
            <person name="Grigoriev I.V."/>
            <person name="Debuchy R."/>
            <person name="Gladieux P."/>
            <person name="Thoren M.H."/>
            <person name="Johannesson H."/>
        </authorList>
    </citation>
    <scope>NUCLEOTIDE SEQUENCE</scope>
    <source>
        <strain evidence="3">CBS 538.74</strain>
    </source>
</reference>